<accession>A0AAN5AIX1</accession>
<proteinExistence type="predicted"/>
<dbReference type="Gene3D" id="3.40.710.10">
    <property type="entry name" value="DD-peptidase/beta-lactamase superfamily"/>
    <property type="match status" value="1"/>
</dbReference>
<dbReference type="InterPro" id="IPR012338">
    <property type="entry name" value="Beta-lactam/transpept-like"/>
</dbReference>
<dbReference type="InterPro" id="IPR050789">
    <property type="entry name" value="Diverse_Enzym_Activities"/>
</dbReference>
<dbReference type="EMBL" id="BQKE01000001">
    <property type="protein sequence ID" value="GJM60970.1"/>
    <property type="molecule type" value="Genomic_DNA"/>
</dbReference>
<keyword evidence="5" id="KW-1185">Reference proteome</keyword>
<evidence type="ECO:0000256" key="2">
    <source>
        <dbReference type="SAM" id="SignalP"/>
    </source>
</evidence>
<gene>
    <name evidence="4" type="ORF">PEDI_15220</name>
</gene>
<organism evidence="4 5">
    <name type="scientific">Persicobacter diffluens</name>
    <dbReference type="NCBI Taxonomy" id="981"/>
    <lineage>
        <taxon>Bacteria</taxon>
        <taxon>Pseudomonadati</taxon>
        <taxon>Bacteroidota</taxon>
        <taxon>Cytophagia</taxon>
        <taxon>Cytophagales</taxon>
        <taxon>Persicobacteraceae</taxon>
        <taxon>Persicobacter</taxon>
    </lineage>
</organism>
<dbReference type="PANTHER" id="PTHR43283:SF7">
    <property type="entry name" value="BETA-LACTAMASE-RELATED DOMAIN-CONTAINING PROTEIN"/>
    <property type="match status" value="1"/>
</dbReference>
<evidence type="ECO:0000256" key="1">
    <source>
        <dbReference type="SAM" id="MobiDB-lite"/>
    </source>
</evidence>
<feature type="region of interest" description="Disordered" evidence="1">
    <location>
        <begin position="35"/>
        <end position="65"/>
    </location>
</feature>
<feature type="compositionally biased region" description="Polar residues" evidence="1">
    <location>
        <begin position="36"/>
        <end position="52"/>
    </location>
</feature>
<dbReference type="SUPFAM" id="SSF56601">
    <property type="entry name" value="beta-lactamase/transpeptidase-like"/>
    <property type="match status" value="1"/>
</dbReference>
<dbReference type="InterPro" id="IPR001466">
    <property type="entry name" value="Beta-lactam-related"/>
</dbReference>
<evidence type="ECO:0000259" key="3">
    <source>
        <dbReference type="Pfam" id="PF00144"/>
    </source>
</evidence>
<name>A0AAN5AIX1_9BACT</name>
<dbReference type="Pfam" id="PF00144">
    <property type="entry name" value="Beta-lactamase"/>
    <property type="match status" value="1"/>
</dbReference>
<evidence type="ECO:0000313" key="4">
    <source>
        <dbReference type="EMBL" id="GJM60970.1"/>
    </source>
</evidence>
<dbReference type="PANTHER" id="PTHR43283">
    <property type="entry name" value="BETA-LACTAMASE-RELATED"/>
    <property type="match status" value="1"/>
</dbReference>
<feature type="domain" description="Beta-lactamase-related" evidence="3">
    <location>
        <begin position="119"/>
        <end position="370"/>
    </location>
</feature>
<evidence type="ECO:0000313" key="5">
    <source>
        <dbReference type="Proteomes" id="UP001310022"/>
    </source>
</evidence>
<dbReference type="Proteomes" id="UP001310022">
    <property type="component" value="Unassembled WGS sequence"/>
</dbReference>
<sequence length="407" mass="46339">MKTWSILTIFVSFFWGATAAKAQESDGLKEEVAQLTPPSRTGQPRLSDFQSQQKERPFHKPPHLPDDILVKPLEELALKSTDFNSMLTDISTENLRFKKELLAGKKPNQLRQKGAVDSFLFYQKGALRLEQYFAYSAIDRPHYQMSITKSMTALAVGLALEEGIFHSVEDPVLKYFPFDQGELPEAAFQIKMKDALTMQSGIRLPKNFKPATVKEDIELWRQIFKEAEYLPAGSAYKYQGIDPSLFSSALYLQTGKTMEEYLHEKLLMPMGIQAAFSTTPQGMTKAPAGMDLTSRDMLKLGILVLEQGKFAEHQFLSSSWIKEMTDGYAQNGKNEYGYFWWRHVERYNEKEIAVISARGAGGQFIFILPEFEAICIFTSYGTRKPFQYLSQEIIPILAEGKNSWNLH</sequence>
<comment type="caution">
    <text evidence="4">The sequence shown here is derived from an EMBL/GenBank/DDBJ whole genome shotgun (WGS) entry which is preliminary data.</text>
</comment>
<feature type="signal peptide" evidence="2">
    <location>
        <begin position="1"/>
        <end position="22"/>
    </location>
</feature>
<protein>
    <recommendedName>
        <fullName evidence="3">Beta-lactamase-related domain-containing protein</fullName>
    </recommendedName>
</protein>
<keyword evidence="2" id="KW-0732">Signal</keyword>
<reference evidence="4 5" key="1">
    <citation type="submission" date="2021-12" db="EMBL/GenBank/DDBJ databases">
        <title>Genome sequencing of bacteria with rrn-lacking chromosome and rrn-plasmid.</title>
        <authorList>
            <person name="Anda M."/>
            <person name="Iwasaki W."/>
        </authorList>
    </citation>
    <scope>NUCLEOTIDE SEQUENCE [LARGE SCALE GENOMIC DNA]</scope>
    <source>
        <strain evidence="4 5">NBRC 15940</strain>
    </source>
</reference>
<feature type="compositionally biased region" description="Basic and acidic residues" evidence="1">
    <location>
        <begin position="53"/>
        <end position="65"/>
    </location>
</feature>
<dbReference type="AlphaFoldDB" id="A0AAN5AIX1"/>
<dbReference type="RefSeq" id="WP_338236609.1">
    <property type="nucleotide sequence ID" value="NZ_BQKE01000001.1"/>
</dbReference>
<feature type="chain" id="PRO_5042950628" description="Beta-lactamase-related domain-containing protein" evidence="2">
    <location>
        <begin position="23"/>
        <end position="407"/>
    </location>
</feature>